<dbReference type="Gene3D" id="1.10.287.950">
    <property type="entry name" value="Methyl-accepting chemotaxis protein"/>
    <property type="match status" value="1"/>
</dbReference>
<dbReference type="CDD" id="cd06225">
    <property type="entry name" value="HAMP"/>
    <property type="match status" value="1"/>
</dbReference>
<dbReference type="AlphaFoldDB" id="A0A3M8D8D0"/>
<evidence type="ECO:0000256" key="11">
    <source>
        <dbReference type="SAM" id="Phobius"/>
    </source>
</evidence>
<comment type="similarity">
    <text evidence="8">Belongs to the methyl-accepting chemotaxis (MCP) protein family.</text>
</comment>
<keyword evidence="3" id="KW-0145">Chemotaxis</keyword>
<accession>A0A3M8D8D0</accession>
<dbReference type="PANTHER" id="PTHR32089">
    <property type="entry name" value="METHYL-ACCEPTING CHEMOTAXIS PROTEIN MCPB"/>
    <property type="match status" value="1"/>
</dbReference>
<dbReference type="InterPro" id="IPR033479">
    <property type="entry name" value="dCache_1"/>
</dbReference>
<dbReference type="SUPFAM" id="SSF58104">
    <property type="entry name" value="Methyl-accepting chemotaxis protein (MCP) signaling domain"/>
    <property type="match status" value="1"/>
</dbReference>
<keyword evidence="7 9" id="KW-0807">Transducer</keyword>
<dbReference type="CDD" id="cd12912">
    <property type="entry name" value="PDC2_MCP_like"/>
    <property type="match status" value="1"/>
</dbReference>
<keyword evidence="10" id="KW-0175">Coiled coil</keyword>
<feature type="transmembrane region" description="Helical" evidence="11">
    <location>
        <begin position="21"/>
        <end position="43"/>
    </location>
</feature>
<evidence type="ECO:0000256" key="5">
    <source>
        <dbReference type="ARBA" id="ARBA00022989"/>
    </source>
</evidence>
<dbReference type="PROSITE" id="PS50111">
    <property type="entry name" value="CHEMOTAXIS_TRANSDUC_2"/>
    <property type="match status" value="1"/>
</dbReference>
<feature type="coiled-coil region" evidence="10">
    <location>
        <begin position="420"/>
        <end position="475"/>
    </location>
</feature>
<dbReference type="Gene3D" id="6.10.340.10">
    <property type="match status" value="1"/>
</dbReference>
<dbReference type="SMART" id="SM00283">
    <property type="entry name" value="MA"/>
    <property type="match status" value="1"/>
</dbReference>
<feature type="coiled-coil region" evidence="10">
    <location>
        <begin position="644"/>
        <end position="671"/>
    </location>
</feature>
<evidence type="ECO:0000256" key="7">
    <source>
        <dbReference type="ARBA" id="ARBA00023224"/>
    </source>
</evidence>
<evidence type="ECO:0000259" key="12">
    <source>
        <dbReference type="PROSITE" id="PS50111"/>
    </source>
</evidence>
<evidence type="ECO:0000256" key="4">
    <source>
        <dbReference type="ARBA" id="ARBA00022692"/>
    </source>
</evidence>
<evidence type="ECO:0000256" key="1">
    <source>
        <dbReference type="ARBA" id="ARBA00004651"/>
    </source>
</evidence>
<evidence type="ECO:0000313" key="14">
    <source>
        <dbReference type="EMBL" id="RNB83525.1"/>
    </source>
</evidence>
<dbReference type="RefSeq" id="WP_122912431.1">
    <property type="nucleotide sequence ID" value="NZ_RHHT01000007.1"/>
</dbReference>
<dbReference type="PROSITE" id="PS50885">
    <property type="entry name" value="HAMP"/>
    <property type="match status" value="1"/>
</dbReference>
<dbReference type="GO" id="GO:0005886">
    <property type="term" value="C:plasma membrane"/>
    <property type="evidence" value="ECO:0007669"/>
    <property type="project" value="UniProtKB-SubCell"/>
</dbReference>
<dbReference type="Pfam" id="PF00672">
    <property type="entry name" value="HAMP"/>
    <property type="match status" value="1"/>
</dbReference>
<dbReference type="Proteomes" id="UP000281915">
    <property type="component" value="Unassembled WGS sequence"/>
</dbReference>
<evidence type="ECO:0000256" key="6">
    <source>
        <dbReference type="ARBA" id="ARBA00023136"/>
    </source>
</evidence>
<evidence type="ECO:0000256" key="3">
    <source>
        <dbReference type="ARBA" id="ARBA00022500"/>
    </source>
</evidence>
<name>A0A3M8D8D0_9BACL</name>
<reference evidence="14 15" key="1">
    <citation type="submission" date="2018-10" db="EMBL/GenBank/DDBJ databases">
        <title>Phylogenomics of Brevibacillus.</title>
        <authorList>
            <person name="Dunlap C."/>
        </authorList>
    </citation>
    <scope>NUCLEOTIDE SEQUENCE [LARGE SCALE GENOMIC DNA]</scope>
    <source>
        <strain evidence="14 15">JCM 15085</strain>
    </source>
</reference>
<dbReference type="SMART" id="SM00304">
    <property type="entry name" value="HAMP"/>
    <property type="match status" value="2"/>
</dbReference>
<evidence type="ECO:0000313" key="15">
    <source>
        <dbReference type="Proteomes" id="UP000281915"/>
    </source>
</evidence>
<gene>
    <name evidence="14" type="ORF">EDM58_05305</name>
</gene>
<keyword evidence="4 11" id="KW-0812">Transmembrane</keyword>
<keyword evidence="2" id="KW-1003">Cell membrane</keyword>
<organism evidence="14 15">
    <name type="scientific">Brevibacillus panacihumi</name>
    <dbReference type="NCBI Taxonomy" id="497735"/>
    <lineage>
        <taxon>Bacteria</taxon>
        <taxon>Bacillati</taxon>
        <taxon>Bacillota</taxon>
        <taxon>Bacilli</taxon>
        <taxon>Bacillales</taxon>
        <taxon>Paenibacillaceae</taxon>
        <taxon>Brevibacillus</taxon>
    </lineage>
</organism>
<evidence type="ECO:0000256" key="10">
    <source>
        <dbReference type="SAM" id="Coils"/>
    </source>
</evidence>
<dbReference type="Gene3D" id="3.30.450.20">
    <property type="entry name" value="PAS domain"/>
    <property type="match status" value="2"/>
</dbReference>
<dbReference type="Pfam" id="PF02743">
    <property type="entry name" value="dCache_1"/>
    <property type="match status" value="1"/>
</dbReference>
<feature type="domain" description="Methyl-accepting transducer" evidence="12">
    <location>
        <begin position="384"/>
        <end position="623"/>
    </location>
</feature>
<comment type="subcellular location">
    <subcellularLocation>
        <location evidence="1">Cell membrane</location>
        <topology evidence="1">Multi-pass membrane protein</topology>
    </subcellularLocation>
</comment>
<dbReference type="GO" id="GO:0007165">
    <property type="term" value="P:signal transduction"/>
    <property type="evidence" value="ECO:0007669"/>
    <property type="project" value="UniProtKB-KW"/>
</dbReference>
<evidence type="ECO:0000256" key="8">
    <source>
        <dbReference type="ARBA" id="ARBA00029447"/>
    </source>
</evidence>
<evidence type="ECO:0000256" key="2">
    <source>
        <dbReference type="ARBA" id="ARBA00022475"/>
    </source>
</evidence>
<keyword evidence="5 11" id="KW-1133">Transmembrane helix</keyword>
<evidence type="ECO:0000259" key="13">
    <source>
        <dbReference type="PROSITE" id="PS50885"/>
    </source>
</evidence>
<evidence type="ECO:0000256" key="9">
    <source>
        <dbReference type="PROSITE-ProRule" id="PRU00284"/>
    </source>
</evidence>
<proteinExistence type="inferred from homology"/>
<feature type="domain" description="HAMP" evidence="13">
    <location>
        <begin position="313"/>
        <end position="365"/>
    </location>
</feature>
<dbReference type="PANTHER" id="PTHR32089:SF112">
    <property type="entry name" value="LYSOZYME-LIKE PROTEIN-RELATED"/>
    <property type="match status" value="1"/>
</dbReference>
<dbReference type="Pfam" id="PF00015">
    <property type="entry name" value="MCPsignal"/>
    <property type="match status" value="1"/>
</dbReference>
<comment type="caution">
    <text evidence="14">The sequence shown here is derived from an EMBL/GenBank/DDBJ whole genome shotgun (WGS) entry which is preliminary data.</text>
</comment>
<dbReference type="InterPro" id="IPR004089">
    <property type="entry name" value="MCPsignal_dom"/>
</dbReference>
<keyword evidence="6 11" id="KW-0472">Membrane</keyword>
<dbReference type="InterPro" id="IPR003660">
    <property type="entry name" value="HAMP_dom"/>
</dbReference>
<dbReference type="GO" id="GO:0006935">
    <property type="term" value="P:chemotaxis"/>
    <property type="evidence" value="ECO:0007669"/>
    <property type="project" value="UniProtKB-KW"/>
</dbReference>
<dbReference type="EMBL" id="RHHT01000007">
    <property type="protein sequence ID" value="RNB83525.1"/>
    <property type="molecule type" value="Genomic_DNA"/>
</dbReference>
<protein>
    <submittedName>
        <fullName evidence="14">Methyl-accepting chemotaxis protein</fullName>
    </submittedName>
</protein>
<sequence>MSPSFMNFRILSIHSRTIFTRLFFGILAMVVAMMVTAGFFISYQSEAMLEEKTRQQLRQASLTTLTEASHRVKAIVATLQSFASAYETGKVTNSQVFDIFSDLAAQHPTISEIQLATTDGKYLTFPGSPVDAYDPRATDWYSQALRLQDQPAYISDVFQFSQTEFPKIAVSLPLQKDDGQTAGVVVAFVSVPKLSEFIGGIQIGRSGYAMIVDQHGKLVAHPDANYALTRPSLEQLPVVNEVMAGNAGVQTVHLDQADYLAAFQYDPWLRWGIIVLQGVAELEQEVQRLQWTILAISLIGLGALSVLLYGYVRKIVAPIKEAQQKMTAFSEGNLSLVMHVKTQDELRQLAEGFNRMSGQLNGIIRKIQHAISDVKQIALHVESGSKRSHAVQSGVTHVTERLSHEMDAQHQQIADIHGHVDSISQEMNRITTLLQNALEQNQKSSKQTASTSYSIEQLQTEMKKISEDMRTSLQAVSAMRESMNDIHDISGMIMDISKRTKLLSLNARIEASRAGEAGLGFGVVADEIGQLSAQTESATSRIQQVIAEGEQRMEHVSRCMQTTDTATLEAIHTLGQATDTFAQTVELSDTFNAQFAAIQQLSASIRQHSQFILERVHALSASAVEVLDGMQQAVASNQESLGYSQQFLSDAARLTDVVEDLEQEIRFFQTTTEKPSA</sequence>
<dbReference type="CDD" id="cd18773">
    <property type="entry name" value="PDC1_HK_sensor"/>
    <property type="match status" value="1"/>
</dbReference>